<dbReference type="SUPFAM" id="SSF52540">
    <property type="entry name" value="P-loop containing nucleoside triphosphate hydrolases"/>
    <property type="match status" value="1"/>
</dbReference>
<reference evidence="9" key="1">
    <citation type="journal article" date="2019" name="Int. J. Syst. Evol. Microbiol.">
        <title>The Global Catalogue of Microorganisms (GCM) 10K type strain sequencing project: providing services to taxonomists for standard genome sequencing and annotation.</title>
        <authorList>
            <consortium name="The Broad Institute Genomics Platform"/>
            <consortium name="The Broad Institute Genome Sequencing Center for Infectious Disease"/>
            <person name="Wu L."/>
            <person name="Ma J."/>
        </authorList>
    </citation>
    <scope>NUCLEOTIDE SEQUENCE [LARGE SCALE GENOMIC DNA]</scope>
    <source>
        <strain evidence="9">JCM 12165</strain>
    </source>
</reference>
<dbReference type="InterPro" id="IPR012340">
    <property type="entry name" value="NA-bd_OB-fold"/>
</dbReference>
<dbReference type="EMBL" id="JBHUCP010000026">
    <property type="protein sequence ID" value="MFD1533809.1"/>
    <property type="molecule type" value="Genomic_DNA"/>
</dbReference>
<dbReference type="PANTHER" id="PTHR43875:SF15">
    <property type="entry name" value="TREHALOSE IMPORT ATP-BINDING PROTEIN SUGC"/>
    <property type="match status" value="1"/>
</dbReference>
<keyword evidence="5" id="KW-1278">Translocase</keyword>
<protein>
    <submittedName>
        <fullName evidence="8">ABC transporter ATP-binding protein</fullName>
    </submittedName>
</protein>
<dbReference type="PROSITE" id="PS50893">
    <property type="entry name" value="ABC_TRANSPORTER_2"/>
    <property type="match status" value="1"/>
</dbReference>
<proteinExistence type="predicted"/>
<keyword evidence="1" id="KW-0813">Transport</keyword>
<dbReference type="Pfam" id="PF00005">
    <property type="entry name" value="ABC_tran"/>
    <property type="match status" value="1"/>
</dbReference>
<accession>A0ABW4FTI7</accession>
<gene>
    <name evidence="8" type="ORF">ACFSCY_30775</name>
</gene>
<dbReference type="Gene3D" id="3.40.50.300">
    <property type="entry name" value="P-loop containing nucleotide triphosphate hydrolases"/>
    <property type="match status" value="1"/>
</dbReference>
<keyword evidence="6" id="KW-0472">Membrane</keyword>
<evidence type="ECO:0000256" key="4">
    <source>
        <dbReference type="ARBA" id="ARBA00022840"/>
    </source>
</evidence>
<sequence length="375" mass="41078">MGTIEIKGLSKNYGDLRVVDALGLSIADGQFVTLLGPSGCGKTTTLRMIAGFITPDEGTITVDGAVLSSPDHVVSPENRGMGMVFQNYALWPHKSVFQNVVYGLRMQRPKLRREDMRDRVAAILDTVGLAGYGDRFPGQLSGGQQQRVALARSLVTEPSILLLDEPLSNLDAKLRDKMRDELQEIQRRTNITFVYVTHDQTEAMSMSDRIAVLRAGVLEQYAPPRQVYFRPASVAVADFMGLINLIPARVESYDRPTATAEVELDFGARLGVPAADGFEPAAGEQVTVAVRPESITIRPASAVDEDPFAEVSRVMMLGHLCYCVLRIGEVELRVQTDNHVDLDRGDRVCFDIDPRRASVFPASTTSESAPAKELV</sequence>
<dbReference type="InterPro" id="IPR003593">
    <property type="entry name" value="AAA+_ATPase"/>
</dbReference>
<dbReference type="Gene3D" id="2.40.50.140">
    <property type="entry name" value="Nucleic acid-binding proteins"/>
    <property type="match status" value="1"/>
</dbReference>
<dbReference type="InterPro" id="IPR003439">
    <property type="entry name" value="ABC_transporter-like_ATP-bd"/>
</dbReference>
<evidence type="ECO:0000313" key="9">
    <source>
        <dbReference type="Proteomes" id="UP001597145"/>
    </source>
</evidence>
<dbReference type="RefSeq" id="WP_343977509.1">
    <property type="nucleotide sequence ID" value="NZ_BAAAJG010000009.1"/>
</dbReference>
<dbReference type="PANTHER" id="PTHR43875">
    <property type="entry name" value="MALTODEXTRIN IMPORT ATP-BINDING PROTEIN MSMX"/>
    <property type="match status" value="1"/>
</dbReference>
<evidence type="ECO:0000256" key="2">
    <source>
        <dbReference type="ARBA" id="ARBA00022475"/>
    </source>
</evidence>
<keyword evidence="9" id="KW-1185">Reference proteome</keyword>
<dbReference type="InterPro" id="IPR013611">
    <property type="entry name" value="Transp-assoc_OB_typ2"/>
</dbReference>
<keyword evidence="3" id="KW-0547">Nucleotide-binding</keyword>
<evidence type="ECO:0000256" key="6">
    <source>
        <dbReference type="ARBA" id="ARBA00023136"/>
    </source>
</evidence>
<dbReference type="Proteomes" id="UP001597145">
    <property type="component" value="Unassembled WGS sequence"/>
</dbReference>
<dbReference type="Pfam" id="PF08402">
    <property type="entry name" value="TOBE_2"/>
    <property type="match status" value="1"/>
</dbReference>
<evidence type="ECO:0000256" key="3">
    <source>
        <dbReference type="ARBA" id="ARBA00022741"/>
    </source>
</evidence>
<keyword evidence="2" id="KW-1003">Cell membrane</keyword>
<evidence type="ECO:0000313" key="8">
    <source>
        <dbReference type="EMBL" id="MFD1533809.1"/>
    </source>
</evidence>
<feature type="domain" description="ABC transporter" evidence="7">
    <location>
        <begin position="4"/>
        <end position="240"/>
    </location>
</feature>
<organism evidence="8 9">
    <name type="scientific">Pseudonocardia aurantiaca</name>
    <dbReference type="NCBI Taxonomy" id="75290"/>
    <lineage>
        <taxon>Bacteria</taxon>
        <taxon>Bacillati</taxon>
        <taxon>Actinomycetota</taxon>
        <taxon>Actinomycetes</taxon>
        <taxon>Pseudonocardiales</taxon>
        <taxon>Pseudonocardiaceae</taxon>
        <taxon>Pseudonocardia</taxon>
    </lineage>
</organism>
<comment type="caution">
    <text evidence="8">The sequence shown here is derived from an EMBL/GenBank/DDBJ whole genome shotgun (WGS) entry which is preliminary data.</text>
</comment>
<name>A0ABW4FTI7_9PSEU</name>
<dbReference type="Gene3D" id="2.40.50.100">
    <property type="match status" value="1"/>
</dbReference>
<keyword evidence="4 8" id="KW-0067">ATP-binding</keyword>
<dbReference type="GO" id="GO:0005524">
    <property type="term" value="F:ATP binding"/>
    <property type="evidence" value="ECO:0007669"/>
    <property type="project" value="UniProtKB-KW"/>
</dbReference>
<evidence type="ECO:0000259" key="7">
    <source>
        <dbReference type="PROSITE" id="PS50893"/>
    </source>
</evidence>
<dbReference type="PROSITE" id="PS00211">
    <property type="entry name" value="ABC_TRANSPORTER_1"/>
    <property type="match status" value="1"/>
</dbReference>
<dbReference type="InterPro" id="IPR008995">
    <property type="entry name" value="Mo/tungstate-bd_C_term_dom"/>
</dbReference>
<evidence type="ECO:0000256" key="1">
    <source>
        <dbReference type="ARBA" id="ARBA00022448"/>
    </source>
</evidence>
<dbReference type="InterPro" id="IPR047641">
    <property type="entry name" value="ABC_transpr_MalK/UgpC-like"/>
</dbReference>
<dbReference type="SUPFAM" id="SSF50331">
    <property type="entry name" value="MOP-like"/>
    <property type="match status" value="1"/>
</dbReference>
<dbReference type="InterPro" id="IPR017871">
    <property type="entry name" value="ABC_transporter-like_CS"/>
</dbReference>
<evidence type="ECO:0000256" key="5">
    <source>
        <dbReference type="ARBA" id="ARBA00022967"/>
    </source>
</evidence>
<dbReference type="InterPro" id="IPR027417">
    <property type="entry name" value="P-loop_NTPase"/>
</dbReference>
<dbReference type="SMART" id="SM00382">
    <property type="entry name" value="AAA"/>
    <property type="match status" value="1"/>
</dbReference>